<keyword evidence="1" id="KW-0175">Coiled coil</keyword>
<protein>
    <submittedName>
        <fullName evidence="2">Uncharacterized protein</fullName>
    </submittedName>
</protein>
<feature type="coiled-coil region" evidence="1">
    <location>
        <begin position="61"/>
        <end position="88"/>
    </location>
</feature>
<evidence type="ECO:0000256" key="1">
    <source>
        <dbReference type="SAM" id="Coils"/>
    </source>
</evidence>
<name>A0A850NPN2_9PROT</name>
<dbReference type="AlphaFoldDB" id="A0A850NPN2"/>
<evidence type="ECO:0000313" key="2">
    <source>
        <dbReference type="EMBL" id="NVN29816.1"/>
    </source>
</evidence>
<comment type="caution">
    <text evidence="2">The sequence shown here is derived from an EMBL/GenBank/DDBJ whole genome shotgun (WGS) entry which is preliminary data.</text>
</comment>
<sequence>MNMRHGTAQGAIDETIGSIGYWTGAVAGLATDIIAERQAAARNHDATAARRIDARTAEIQRQTAAMHSQQVSNEMRELEREAQESSRAFLAELDRRRALEAEVAGLRAQLAQRDRVLKRLISGQA</sequence>
<evidence type="ECO:0000313" key="3">
    <source>
        <dbReference type="Proteomes" id="UP000565205"/>
    </source>
</evidence>
<proteinExistence type="predicted"/>
<organism evidence="2 3">
    <name type="scientific">Endobacter medicaginis</name>
    <dbReference type="NCBI Taxonomy" id="1181271"/>
    <lineage>
        <taxon>Bacteria</taxon>
        <taxon>Pseudomonadati</taxon>
        <taxon>Pseudomonadota</taxon>
        <taxon>Alphaproteobacteria</taxon>
        <taxon>Acetobacterales</taxon>
        <taxon>Acetobacteraceae</taxon>
        <taxon>Endobacter</taxon>
    </lineage>
</organism>
<gene>
    <name evidence="2" type="ORF">HUK83_05635</name>
</gene>
<reference evidence="2 3" key="1">
    <citation type="submission" date="2020-06" db="EMBL/GenBank/DDBJ databases">
        <title>Description of novel acetic acid bacteria.</title>
        <authorList>
            <person name="Sombolestani A."/>
        </authorList>
    </citation>
    <scope>NUCLEOTIDE SEQUENCE [LARGE SCALE GENOMIC DNA]</scope>
    <source>
        <strain evidence="2 3">LMG 26838</strain>
    </source>
</reference>
<dbReference type="Proteomes" id="UP000565205">
    <property type="component" value="Unassembled WGS sequence"/>
</dbReference>
<dbReference type="RefSeq" id="WP_176622826.1">
    <property type="nucleotide sequence ID" value="NZ_JABXXQ010000071.1"/>
</dbReference>
<accession>A0A850NPN2</accession>
<dbReference type="EMBL" id="JABXXQ010000071">
    <property type="protein sequence ID" value="NVN29816.1"/>
    <property type="molecule type" value="Genomic_DNA"/>
</dbReference>